<protein>
    <submittedName>
        <fullName evidence="1">MSHA biogenesis protein MshI</fullName>
    </submittedName>
</protein>
<name>A0A939IRV7_9ALTE</name>
<proteinExistence type="predicted"/>
<sequence length="309" mass="34581">MRLGWWDLVKRKLRKPAAYHSLGIEFGQRNLNLSLLGKQKGLPLWLKQHRIGIDNWVKDLTAWIKDEGVASTPCHVVFSTNRYQLLQVEKPAVPAEELTQALRWSVKDLLASADDMVVEYFDLPAQPTGSNKINLVAAPKSLIESVVTGMIQAGVELKSIGIEELSQCDLLDAQPAAQITLVQEPGEEICLSIIKDGNIYFTRRLKGYEQLSSYGLEQIHQGVADSLSIEIQRSMDYFDSQLRQAPVKRLLICIDTPFLEELSQVLEQNTLVKTEMFTPQIATSQGLRFSSETVTSLGAAMRQVREANA</sequence>
<comment type="caution">
    <text evidence="1">The sequence shown here is derived from an EMBL/GenBank/DDBJ whole genome shotgun (WGS) entry which is preliminary data.</text>
</comment>
<dbReference type="EMBL" id="JAFKCV010000006">
    <property type="protein sequence ID" value="MBN7826052.1"/>
    <property type="molecule type" value="Genomic_DNA"/>
</dbReference>
<dbReference type="InterPro" id="IPR043129">
    <property type="entry name" value="ATPase_NBD"/>
</dbReference>
<dbReference type="RefSeq" id="WP_206574158.1">
    <property type="nucleotide sequence ID" value="NZ_JAFKCV010000006.1"/>
</dbReference>
<dbReference type="Gene3D" id="3.30.420.40">
    <property type="match status" value="2"/>
</dbReference>
<dbReference type="Gene3D" id="3.30.1490.300">
    <property type="match status" value="1"/>
</dbReference>
<reference evidence="1" key="1">
    <citation type="submission" date="2021-03" db="EMBL/GenBank/DDBJ databases">
        <title>novel species isolated from a fishpond in China.</title>
        <authorList>
            <person name="Lu H."/>
            <person name="Cai Z."/>
        </authorList>
    </citation>
    <scope>NUCLEOTIDE SEQUENCE</scope>
    <source>
        <strain evidence="1">JCM 30855</strain>
    </source>
</reference>
<gene>
    <name evidence="1" type="ORF">J0A66_12510</name>
</gene>
<organism evidence="1 2">
    <name type="scientific">Bowmanella dokdonensis</name>
    <dbReference type="NCBI Taxonomy" id="751969"/>
    <lineage>
        <taxon>Bacteria</taxon>
        <taxon>Pseudomonadati</taxon>
        <taxon>Pseudomonadota</taxon>
        <taxon>Gammaproteobacteria</taxon>
        <taxon>Alteromonadales</taxon>
        <taxon>Alteromonadaceae</taxon>
        <taxon>Bowmanella</taxon>
    </lineage>
</organism>
<dbReference type="Proteomes" id="UP000664654">
    <property type="component" value="Unassembled WGS sequence"/>
</dbReference>
<accession>A0A939IRV7</accession>
<dbReference type="SUPFAM" id="SSF53067">
    <property type="entry name" value="Actin-like ATPase domain"/>
    <property type="match status" value="1"/>
</dbReference>
<evidence type="ECO:0000313" key="1">
    <source>
        <dbReference type="EMBL" id="MBN7826052.1"/>
    </source>
</evidence>
<dbReference type="AlphaFoldDB" id="A0A939IRV7"/>
<keyword evidence="2" id="KW-1185">Reference proteome</keyword>
<evidence type="ECO:0000313" key="2">
    <source>
        <dbReference type="Proteomes" id="UP000664654"/>
    </source>
</evidence>